<dbReference type="CDD" id="cd02440">
    <property type="entry name" value="AdoMet_MTases"/>
    <property type="match status" value="1"/>
</dbReference>
<keyword evidence="3" id="KW-1185">Reference proteome</keyword>
<evidence type="ECO:0000259" key="1">
    <source>
        <dbReference type="Pfam" id="PF08241"/>
    </source>
</evidence>
<dbReference type="Pfam" id="PF08241">
    <property type="entry name" value="Methyltransf_11"/>
    <property type="match status" value="1"/>
</dbReference>
<dbReference type="PANTHER" id="PTHR43861">
    <property type="entry name" value="TRANS-ACONITATE 2-METHYLTRANSFERASE-RELATED"/>
    <property type="match status" value="1"/>
</dbReference>
<sequence>MNPSSSWEDKVKSEWKARAKTWDMKSASMWDNGSRKEIIPFIQKHIKKGAKILDVGCASGYGTNKLHLAGYQAEGVDISEKMIELAKRRFPNVPFTTASIDKLPFSDQSYDAMMVVNVLEWTSHPYKAMVELKRVLKSNGYLCIGILGPTAGPRNHGYRRLYGENVIINTMMPWEFSQLATELGFEQIADFGVDKKETEGKDFSDLPKKLQQSLAFMWVFMLRNSKKVGN</sequence>
<organism evidence="2 3">
    <name type="scientific">Cerasibacillus quisquiliarum</name>
    <dbReference type="NCBI Taxonomy" id="227865"/>
    <lineage>
        <taxon>Bacteria</taxon>
        <taxon>Bacillati</taxon>
        <taxon>Bacillota</taxon>
        <taxon>Bacilli</taxon>
        <taxon>Bacillales</taxon>
        <taxon>Bacillaceae</taxon>
        <taxon>Cerasibacillus</taxon>
    </lineage>
</organism>
<comment type="caution">
    <text evidence="2">The sequence shown here is derived from an EMBL/GenBank/DDBJ whole genome shotgun (WGS) entry which is preliminary data.</text>
</comment>
<name>A0A511UZE5_9BACI</name>
<protein>
    <submittedName>
        <fullName evidence="2">Methyltransferase</fullName>
    </submittedName>
</protein>
<accession>A0A511UZE5</accession>
<keyword evidence="2" id="KW-0808">Transferase</keyword>
<reference evidence="2 3" key="1">
    <citation type="submission" date="2019-07" db="EMBL/GenBank/DDBJ databases">
        <title>Whole genome shotgun sequence of Cerasibacillus quisquiliarum NBRC 102429.</title>
        <authorList>
            <person name="Hosoyama A."/>
            <person name="Uohara A."/>
            <person name="Ohji S."/>
            <person name="Ichikawa N."/>
        </authorList>
    </citation>
    <scope>NUCLEOTIDE SEQUENCE [LARGE SCALE GENOMIC DNA]</scope>
    <source>
        <strain evidence="2 3">NBRC 102429</strain>
    </source>
</reference>
<dbReference type="SUPFAM" id="SSF53335">
    <property type="entry name" value="S-adenosyl-L-methionine-dependent methyltransferases"/>
    <property type="match status" value="1"/>
</dbReference>
<dbReference type="GO" id="GO:0008757">
    <property type="term" value="F:S-adenosylmethionine-dependent methyltransferase activity"/>
    <property type="evidence" value="ECO:0007669"/>
    <property type="project" value="InterPro"/>
</dbReference>
<keyword evidence="2" id="KW-0489">Methyltransferase</keyword>
<feature type="domain" description="Methyltransferase type 11" evidence="1">
    <location>
        <begin position="53"/>
        <end position="144"/>
    </location>
</feature>
<dbReference type="InterPro" id="IPR029063">
    <property type="entry name" value="SAM-dependent_MTases_sf"/>
</dbReference>
<dbReference type="Proteomes" id="UP000321491">
    <property type="component" value="Unassembled WGS sequence"/>
</dbReference>
<dbReference type="OrthoDB" id="5522265at2"/>
<dbReference type="EMBL" id="BJXW01000026">
    <property type="protein sequence ID" value="GEN32014.1"/>
    <property type="molecule type" value="Genomic_DNA"/>
</dbReference>
<dbReference type="InterPro" id="IPR013216">
    <property type="entry name" value="Methyltransf_11"/>
</dbReference>
<gene>
    <name evidence="2" type="ORF">CQU01_22520</name>
</gene>
<evidence type="ECO:0000313" key="3">
    <source>
        <dbReference type="Proteomes" id="UP000321491"/>
    </source>
</evidence>
<dbReference type="GO" id="GO:0032259">
    <property type="term" value="P:methylation"/>
    <property type="evidence" value="ECO:0007669"/>
    <property type="project" value="UniProtKB-KW"/>
</dbReference>
<dbReference type="RefSeq" id="WP_146938387.1">
    <property type="nucleotide sequence ID" value="NZ_BJXW01000026.1"/>
</dbReference>
<evidence type="ECO:0000313" key="2">
    <source>
        <dbReference type="EMBL" id="GEN32014.1"/>
    </source>
</evidence>
<dbReference type="AlphaFoldDB" id="A0A511UZE5"/>
<proteinExistence type="predicted"/>
<dbReference type="Gene3D" id="3.40.50.150">
    <property type="entry name" value="Vaccinia Virus protein VP39"/>
    <property type="match status" value="1"/>
</dbReference>